<dbReference type="EC" id="2.1.1.223" evidence="5"/>
<dbReference type="OrthoDB" id="5489421at2"/>
<evidence type="ECO:0000256" key="1">
    <source>
        <dbReference type="ARBA" id="ARBA00022603"/>
    </source>
</evidence>
<dbReference type="PROSITE" id="PS00092">
    <property type="entry name" value="N6_MTASE"/>
    <property type="match status" value="1"/>
</dbReference>
<dbReference type="SUPFAM" id="SSF53335">
    <property type="entry name" value="S-adenosyl-L-methionine-dependent methyltransferases"/>
    <property type="match status" value="1"/>
</dbReference>
<dbReference type="CDD" id="cd02440">
    <property type="entry name" value="AdoMet_MTases"/>
    <property type="match status" value="1"/>
</dbReference>
<dbReference type="GO" id="GO:0003676">
    <property type="term" value="F:nucleic acid binding"/>
    <property type="evidence" value="ECO:0007669"/>
    <property type="project" value="InterPro"/>
</dbReference>
<evidence type="ECO:0000256" key="2">
    <source>
        <dbReference type="ARBA" id="ARBA00022691"/>
    </source>
</evidence>
<dbReference type="GO" id="GO:0008170">
    <property type="term" value="F:N-methyltransferase activity"/>
    <property type="evidence" value="ECO:0007669"/>
    <property type="project" value="UniProtKB-ARBA"/>
</dbReference>
<dbReference type="InterPro" id="IPR002052">
    <property type="entry name" value="DNA_methylase_N6_adenine_CS"/>
</dbReference>
<dbReference type="Gene3D" id="3.40.50.150">
    <property type="entry name" value="Vaccinia Virus protein VP39"/>
    <property type="match status" value="1"/>
</dbReference>
<reference evidence="6" key="1">
    <citation type="journal article" date="2017" name="Biotechnol. Biofuels">
        <title>Evaluation of environmental bacterial communities as a factor affecting the growth of duckweed Lemna minor.</title>
        <authorList>
            <person name="Ishizawa H."/>
            <person name="Kuroda M."/>
            <person name="Morikawa M."/>
            <person name="Ike M."/>
        </authorList>
    </citation>
    <scope>NUCLEOTIDE SEQUENCE [LARGE SCALE GENOMIC DNA]</scope>
    <source>
        <strain evidence="6">M6</strain>
    </source>
</reference>
<dbReference type="PANTHER" id="PTHR47739">
    <property type="entry name" value="TRNA1(VAL) (ADENINE(37)-N6)-METHYLTRANSFERASE"/>
    <property type="match status" value="1"/>
</dbReference>
<keyword evidence="1 5" id="KW-0489">Methyltransferase</keyword>
<feature type="domain" description="Methyltransferase small" evidence="4">
    <location>
        <begin position="57"/>
        <end position="138"/>
    </location>
</feature>
<dbReference type="AlphaFoldDB" id="A0A3G9G492"/>
<feature type="region of interest" description="Disordered" evidence="3">
    <location>
        <begin position="16"/>
        <end position="43"/>
    </location>
</feature>
<reference evidence="6" key="2">
    <citation type="journal article" date="2017" name="Plant Physiol. Biochem.">
        <title>Differential oxidative and antioxidative response of duckweed Lemna minor toward plant growth promoting/inhibiting bacteria.</title>
        <authorList>
            <person name="Ishizawa H."/>
            <person name="Kuroda M."/>
            <person name="Morikawa M."/>
            <person name="Ike M."/>
        </authorList>
    </citation>
    <scope>NUCLEOTIDE SEQUENCE [LARGE SCALE GENOMIC DNA]</scope>
    <source>
        <strain evidence="6">M6</strain>
    </source>
</reference>
<sequence length="256" mass="27363">MDGALLAAGAAGIIHEKKPRSSSVAQPSNRAQAGPGDPPPLSEFKNLGPERSEVAVSALELGCGVGGVILSLAARCPQVRAVGIERDTATFALTEVNLVQAGGDHRAIHGDIGAGYRAFDLPRFDLVLSNPPYFDDPETLRAPHELKRPAWIADDGLQAWLDFAQAAVVDGGEIVFIHRADRLGDILSGLPKCGSFVIRPIQPFADKAAKRVLVRAKRLGKAPLRLLPPLILHDEGERKHTPEVEAILRGEAELGW</sequence>
<name>A0A3G9G492_9CAUL</name>
<evidence type="ECO:0000313" key="5">
    <source>
        <dbReference type="EMBL" id="BBF79774.1"/>
    </source>
</evidence>
<dbReference type="InterPro" id="IPR050210">
    <property type="entry name" value="tRNA_Adenine-N(6)_MTase"/>
</dbReference>
<protein>
    <submittedName>
        <fullName evidence="5">tRNA (Adenine37-N(6))-methyltransferase TrmN6</fullName>
        <ecNumber evidence="5">2.1.1.223</ecNumber>
    </submittedName>
</protein>
<dbReference type="EMBL" id="AP018827">
    <property type="protein sequence ID" value="BBF79774.1"/>
    <property type="molecule type" value="Genomic_DNA"/>
</dbReference>
<accession>A0A3G9G492</accession>
<evidence type="ECO:0000313" key="6">
    <source>
        <dbReference type="Proteomes" id="UP000278756"/>
    </source>
</evidence>
<dbReference type="Pfam" id="PF05175">
    <property type="entry name" value="MTS"/>
    <property type="match status" value="1"/>
</dbReference>
<dbReference type="Proteomes" id="UP000278756">
    <property type="component" value="Chromosome 1"/>
</dbReference>
<evidence type="ECO:0000259" key="4">
    <source>
        <dbReference type="Pfam" id="PF05175"/>
    </source>
</evidence>
<organism evidence="5 6">
    <name type="scientific">Asticcacaulis excentricus</name>
    <dbReference type="NCBI Taxonomy" id="78587"/>
    <lineage>
        <taxon>Bacteria</taxon>
        <taxon>Pseudomonadati</taxon>
        <taxon>Pseudomonadota</taxon>
        <taxon>Alphaproteobacteria</taxon>
        <taxon>Caulobacterales</taxon>
        <taxon>Caulobacteraceae</taxon>
        <taxon>Asticcacaulis</taxon>
    </lineage>
</organism>
<dbReference type="GO" id="GO:0008757">
    <property type="term" value="F:S-adenosylmethionine-dependent methyltransferase activity"/>
    <property type="evidence" value="ECO:0007669"/>
    <property type="project" value="UniProtKB-ARBA"/>
</dbReference>
<dbReference type="InterPro" id="IPR007848">
    <property type="entry name" value="Small_mtfrase_dom"/>
</dbReference>
<keyword evidence="2" id="KW-0949">S-adenosyl-L-methionine</keyword>
<dbReference type="GO" id="GO:0032259">
    <property type="term" value="P:methylation"/>
    <property type="evidence" value="ECO:0007669"/>
    <property type="project" value="UniProtKB-KW"/>
</dbReference>
<dbReference type="PANTHER" id="PTHR47739:SF1">
    <property type="entry name" value="TRNA1(VAL) (ADENINE(37)-N6)-METHYLTRANSFERASE"/>
    <property type="match status" value="1"/>
</dbReference>
<keyword evidence="5" id="KW-0808">Transferase</keyword>
<evidence type="ECO:0000256" key="3">
    <source>
        <dbReference type="SAM" id="MobiDB-lite"/>
    </source>
</evidence>
<proteinExistence type="predicted"/>
<dbReference type="InterPro" id="IPR029063">
    <property type="entry name" value="SAM-dependent_MTases_sf"/>
</dbReference>
<gene>
    <name evidence="5" type="ORF">EM6_0346</name>
</gene>
<feature type="compositionally biased region" description="Polar residues" evidence="3">
    <location>
        <begin position="21"/>
        <end position="31"/>
    </location>
</feature>